<feature type="transmembrane region" description="Helical" evidence="1">
    <location>
        <begin position="31"/>
        <end position="49"/>
    </location>
</feature>
<dbReference type="RefSeq" id="WP_119368055.1">
    <property type="nucleotide sequence ID" value="NZ_QXDJ01000007.1"/>
</dbReference>
<evidence type="ECO:0000313" key="3">
    <source>
        <dbReference type="Proteomes" id="UP000265930"/>
    </source>
</evidence>
<dbReference type="EMBL" id="QXDJ01000007">
    <property type="protein sequence ID" value="RII32578.1"/>
    <property type="molecule type" value="Genomic_DNA"/>
</dbReference>
<proteinExistence type="predicted"/>
<keyword evidence="1" id="KW-0472">Membrane</keyword>
<reference evidence="2 3" key="1">
    <citation type="submission" date="2018-08" db="EMBL/GenBank/DDBJ databases">
        <title>Genome of Clostridium chromiireducens C1, DSM12136.</title>
        <authorList>
            <person name="Xing M."/>
            <person name="Wei Y."/>
            <person name="Ang E.L."/>
            <person name="Zhao H."/>
            <person name="Zhang Y."/>
        </authorList>
    </citation>
    <scope>NUCLEOTIDE SEQUENCE [LARGE SCALE GENOMIC DNA]</scope>
    <source>
        <strain evidence="2 3">C1</strain>
    </source>
</reference>
<accession>A0A399IHV0</accession>
<keyword evidence="1" id="KW-1133">Transmembrane helix</keyword>
<organism evidence="2 3">
    <name type="scientific">Clostridium chromiireducens</name>
    <dbReference type="NCBI Taxonomy" id="225345"/>
    <lineage>
        <taxon>Bacteria</taxon>
        <taxon>Bacillati</taxon>
        <taxon>Bacillota</taxon>
        <taxon>Clostridia</taxon>
        <taxon>Eubacteriales</taxon>
        <taxon>Clostridiaceae</taxon>
        <taxon>Clostridium</taxon>
    </lineage>
</organism>
<dbReference type="Proteomes" id="UP000265930">
    <property type="component" value="Unassembled WGS sequence"/>
</dbReference>
<protein>
    <submittedName>
        <fullName evidence="2">Uncharacterized protein</fullName>
    </submittedName>
</protein>
<evidence type="ECO:0000313" key="2">
    <source>
        <dbReference type="EMBL" id="RII32578.1"/>
    </source>
</evidence>
<name>A0A399IHV0_9CLOT</name>
<evidence type="ECO:0000256" key="1">
    <source>
        <dbReference type="SAM" id="Phobius"/>
    </source>
</evidence>
<comment type="caution">
    <text evidence="2">The sequence shown here is derived from an EMBL/GenBank/DDBJ whole genome shotgun (WGS) entry which is preliminary data.</text>
</comment>
<sequence length="141" mass="15486">MQQTFNLDMKMTRDIEKKKTLFGFVKEHKKIIAIGAITTCAVVVGIVIVKNRTATNVLNIEEVAAKGLKTHVDVISVDSVVVEACHESNLPSNKLINVNEHLRNLPDGCKASQSKIELAAQYGISLGDHQTWVNSYAKTVV</sequence>
<dbReference type="AlphaFoldDB" id="A0A399IHV0"/>
<gene>
    <name evidence="2" type="ORF">D2A34_23210</name>
</gene>
<keyword evidence="1" id="KW-0812">Transmembrane</keyword>